<dbReference type="PROSITE" id="PS51379">
    <property type="entry name" value="4FE4S_FER_2"/>
    <property type="match status" value="2"/>
</dbReference>
<dbReference type="SUPFAM" id="SSF54862">
    <property type="entry name" value="4Fe-4S ferredoxins"/>
    <property type="match status" value="1"/>
</dbReference>
<dbReference type="EMBL" id="DRIE01000008">
    <property type="protein sequence ID" value="HEC56348.1"/>
    <property type="molecule type" value="Genomic_DNA"/>
</dbReference>
<evidence type="ECO:0000256" key="3">
    <source>
        <dbReference type="ARBA" id="ARBA00023004"/>
    </source>
</evidence>
<reference evidence="7 8" key="1">
    <citation type="submission" date="2016-05" db="EMBL/GenBank/DDBJ databases">
        <title>Microbial consortia oxidize butane by reversing methanogenesis.</title>
        <authorList>
            <person name="Laso-Perez R."/>
            <person name="Richter M."/>
            <person name="Wegener G."/>
            <person name="Musat F."/>
        </authorList>
    </citation>
    <scope>NUCLEOTIDE SEQUENCE [LARGE SCALE GENOMIC DNA]</scope>
    <source>
        <strain evidence="7">BOX1</strain>
    </source>
</reference>
<gene>
    <name evidence="6" type="ORF">ENI32_00440</name>
    <name evidence="7" type="ORF">SBU_000612</name>
</gene>
<dbReference type="InterPro" id="IPR017900">
    <property type="entry name" value="4Fe4S_Fe_S_CS"/>
</dbReference>
<dbReference type="InterPro" id="IPR007160">
    <property type="entry name" value="DUF362"/>
</dbReference>
<dbReference type="InterPro" id="IPR017896">
    <property type="entry name" value="4Fe4S_Fe-S-bd"/>
</dbReference>
<keyword evidence="2" id="KW-0479">Metal-binding</keyword>
<keyword evidence="1" id="KW-0004">4Fe-4S</keyword>
<dbReference type="STRING" id="1839936.SBU_000612"/>
<dbReference type="Gene3D" id="3.30.70.20">
    <property type="match status" value="1"/>
</dbReference>
<feature type="domain" description="4Fe-4S ferredoxin-type" evidence="5">
    <location>
        <begin position="299"/>
        <end position="329"/>
    </location>
</feature>
<keyword evidence="4" id="KW-0411">Iron-sulfur</keyword>
<name>A0A1F2P681_9EURY</name>
<proteinExistence type="predicted"/>
<dbReference type="AlphaFoldDB" id="A0A1F2P681"/>
<dbReference type="PROSITE" id="PS00198">
    <property type="entry name" value="4FE4S_FER_1"/>
    <property type="match status" value="1"/>
</dbReference>
<evidence type="ECO:0000313" key="7">
    <source>
        <dbReference type="EMBL" id="OFV66645.1"/>
    </source>
</evidence>
<sequence>MSRVCLTRVQNEDVCGAIEFCFNEAVTEDLLKEVRKILIKPNLLNSSPAHTGVTTDLRIIESLIVILREKGIKEIVVGEASFEDTEKVFNALGVYQLEKFGAKVVNFEEDKWVKVESPLKLALKHFHLPKTLLDSDLIISAAKMKTHSDTGVSLSLKNLIGCIPKSERRVGHIIDIEKTIIDVFSYLIKNKRFLSIVDGIYALEGRLGPAQGNPVKMDLVLAGSDPVAVDAASVKIMSYSPQRIEHIALASRFGLGDMDGLEVVGGSIEGVKRRFEMPPALPSFRSYLLSYAMERFFKKIPYLRFEDRCTGCEACVSSCPIGNIEIGGDGRININEKECTGCMVCIEACREGALDYRVRHERLYGIGRKIYHIRKSMR</sequence>
<protein>
    <submittedName>
        <fullName evidence="6">DUF362 domain-containing protein</fullName>
    </submittedName>
    <submittedName>
        <fullName evidence="7">Iron-sulfur cluster-binding protein</fullName>
    </submittedName>
</protein>
<accession>A0A1F2P681</accession>
<dbReference type="GO" id="GO:0016491">
    <property type="term" value="F:oxidoreductase activity"/>
    <property type="evidence" value="ECO:0007669"/>
    <property type="project" value="UniProtKB-ARBA"/>
</dbReference>
<evidence type="ECO:0000256" key="1">
    <source>
        <dbReference type="ARBA" id="ARBA00022485"/>
    </source>
</evidence>
<comment type="caution">
    <text evidence="7">The sequence shown here is derived from an EMBL/GenBank/DDBJ whole genome shotgun (WGS) entry which is preliminary data.</text>
</comment>
<dbReference type="InterPro" id="IPR050572">
    <property type="entry name" value="Fe-S_Ferredoxin"/>
</dbReference>
<dbReference type="Pfam" id="PF13237">
    <property type="entry name" value="Fer4_10"/>
    <property type="match status" value="1"/>
</dbReference>
<keyword evidence="8" id="KW-1185">Reference proteome</keyword>
<evidence type="ECO:0000313" key="8">
    <source>
        <dbReference type="Proteomes" id="UP000185779"/>
    </source>
</evidence>
<keyword evidence="3" id="KW-0408">Iron</keyword>
<dbReference type="PANTHER" id="PTHR43687">
    <property type="entry name" value="ADENYLYLSULFATE REDUCTASE, BETA SUBUNIT"/>
    <property type="match status" value="1"/>
</dbReference>
<dbReference type="GO" id="GO:0051539">
    <property type="term" value="F:4 iron, 4 sulfur cluster binding"/>
    <property type="evidence" value="ECO:0007669"/>
    <property type="project" value="UniProtKB-KW"/>
</dbReference>
<evidence type="ECO:0000313" key="6">
    <source>
        <dbReference type="EMBL" id="HEC56348.1"/>
    </source>
</evidence>
<dbReference type="PANTHER" id="PTHR43687:SF1">
    <property type="entry name" value="FERREDOXIN III"/>
    <property type="match status" value="1"/>
</dbReference>
<reference evidence="6" key="2">
    <citation type="journal article" date="2020" name="mSystems">
        <title>Genome- and Community-Level Interaction Insights into Carbon Utilization and Element Cycling Functions of Hydrothermarchaeota in Hydrothermal Sediment.</title>
        <authorList>
            <person name="Zhou Z."/>
            <person name="Liu Y."/>
            <person name="Xu W."/>
            <person name="Pan J."/>
            <person name="Luo Z.H."/>
            <person name="Li M."/>
        </authorList>
    </citation>
    <scope>NUCLEOTIDE SEQUENCE [LARGE SCALE GENOMIC DNA]</scope>
    <source>
        <strain evidence="6">HyVt-386</strain>
    </source>
</reference>
<dbReference type="EMBL" id="LYOR01000002">
    <property type="protein sequence ID" value="OFV66645.1"/>
    <property type="molecule type" value="Genomic_DNA"/>
</dbReference>
<organism evidence="7 8">
    <name type="scientific">Candidatus Syntropharchaeum butanivorans</name>
    <dbReference type="NCBI Taxonomy" id="1839936"/>
    <lineage>
        <taxon>Archaea</taxon>
        <taxon>Methanobacteriati</taxon>
        <taxon>Methanobacteriota</taxon>
        <taxon>Stenosarchaea group</taxon>
        <taxon>Methanomicrobia</taxon>
        <taxon>Methanosarcinales</taxon>
        <taxon>ANME-2 cluster</taxon>
        <taxon>Candidatus Syntropharchaeum</taxon>
    </lineage>
</organism>
<evidence type="ECO:0000256" key="4">
    <source>
        <dbReference type="ARBA" id="ARBA00023014"/>
    </source>
</evidence>
<dbReference type="GO" id="GO:0046872">
    <property type="term" value="F:metal ion binding"/>
    <property type="evidence" value="ECO:0007669"/>
    <property type="project" value="UniProtKB-KW"/>
</dbReference>
<dbReference type="Pfam" id="PF04015">
    <property type="entry name" value="DUF362"/>
    <property type="match status" value="1"/>
</dbReference>
<evidence type="ECO:0000256" key="2">
    <source>
        <dbReference type="ARBA" id="ARBA00022723"/>
    </source>
</evidence>
<dbReference type="Proteomes" id="UP000885936">
    <property type="component" value="Unassembled WGS sequence"/>
</dbReference>
<dbReference type="Proteomes" id="UP000185779">
    <property type="component" value="Unassembled WGS sequence"/>
</dbReference>
<feature type="domain" description="4Fe-4S ferredoxin-type" evidence="5">
    <location>
        <begin position="330"/>
        <end position="359"/>
    </location>
</feature>
<evidence type="ECO:0000259" key="5">
    <source>
        <dbReference type="PROSITE" id="PS51379"/>
    </source>
</evidence>